<dbReference type="GO" id="GO:0005768">
    <property type="term" value="C:endosome"/>
    <property type="evidence" value="ECO:0007669"/>
    <property type="project" value="TreeGrafter"/>
</dbReference>
<dbReference type="Pfam" id="PF14745">
    <property type="entry name" value="WASH-4_N"/>
    <property type="match status" value="1"/>
</dbReference>
<dbReference type="GO" id="GO:0016197">
    <property type="term" value="P:endosomal transport"/>
    <property type="evidence" value="ECO:0007669"/>
    <property type="project" value="TreeGrafter"/>
</dbReference>
<gene>
    <name evidence="2" type="ORF">SVUK_LOCUS18775</name>
</gene>
<sequence>MGWSRKNVLPGAFECKLFRAWSGLGELLAILLQTDKIIESRPAIKNDWNIYCRAMGTAQHNPAQFGVTADALRSLITAIATVEAQVMAGNGLRVGFFVKILFNLFKSLLKTYAFTEISYSYRRS</sequence>
<dbReference type="PANTHER" id="PTHR31409:SF0">
    <property type="entry name" value="WASH COMPLEX SUBUNIT 4"/>
    <property type="match status" value="1"/>
</dbReference>
<evidence type="ECO:0000259" key="1">
    <source>
        <dbReference type="Pfam" id="PF14745"/>
    </source>
</evidence>
<dbReference type="EMBL" id="UYYB01125263">
    <property type="protein sequence ID" value="VDM83777.1"/>
    <property type="molecule type" value="Genomic_DNA"/>
</dbReference>
<dbReference type="InterPro" id="IPR027307">
    <property type="entry name" value="WASH7"/>
</dbReference>
<proteinExistence type="predicted"/>
<name>A0A3P7K5Q7_STRVU</name>
<dbReference type="PANTHER" id="PTHR31409">
    <property type="entry name" value="WASH COMPLEX SUBUNIT 4"/>
    <property type="match status" value="1"/>
</dbReference>
<reference evidence="2 3" key="1">
    <citation type="submission" date="2018-11" db="EMBL/GenBank/DDBJ databases">
        <authorList>
            <consortium name="Pathogen Informatics"/>
        </authorList>
    </citation>
    <scope>NUCLEOTIDE SEQUENCE [LARGE SCALE GENOMIC DNA]</scope>
</reference>
<dbReference type="OrthoDB" id="10572387at2759"/>
<protein>
    <recommendedName>
        <fullName evidence="1">WASH complex subunit 4 N-terminal domain-containing protein</fullName>
    </recommendedName>
</protein>
<keyword evidence="3" id="KW-1185">Reference proteome</keyword>
<accession>A0A3P7K5Q7</accession>
<dbReference type="GO" id="GO:0071203">
    <property type="term" value="C:WASH complex"/>
    <property type="evidence" value="ECO:0007669"/>
    <property type="project" value="InterPro"/>
</dbReference>
<evidence type="ECO:0000313" key="3">
    <source>
        <dbReference type="Proteomes" id="UP000270094"/>
    </source>
</evidence>
<dbReference type="GO" id="GO:0007032">
    <property type="term" value="P:endosome organization"/>
    <property type="evidence" value="ECO:0007669"/>
    <property type="project" value="TreeGrafter"/>
</dbReference>
<dbReference type="InterPro" id="IPR028191">
    <property type="entry name" value="WASH-4_N"/>
</dbReference>
<feature type="domain" description="WASH complex subunit 4 N-terminal" evidence="1">
    <location>
        <begin position="14"/>
        <end position="90"/>
    </location>
</feature>
<evidence type="ECO:0000313" key="2">
    <source>
        <dbReference type="EMBL" id="VDM83777.1"/>
    </source>
</evidence>
<dbReference type="Proteomes" id="UP000270094">
    <property type="component" value="Unassembled WGS sequence"/>
</dbReference>
<dbReference type="AlphaFoldDB" id="A0A3P7K5Q7"/>
<organism evidence="2 3">
    <name type="scientific">Strongylus vulgaris</name>
    <name type="common">Blood worm</name>
    <dbReference type="NCBI Taxonomy" id="40348"/>
    <lineage>
        <taxon>Eukaryota</taxon>
        <taxon>Metazoa</taxon>
        <taxon>Ecdysozoa</taxon>
        <taxon>Nematoda</taxon>
        <taxon>Chromadorea</taxon>
        <taxon>Rhabditida</taxon>
        <taxon>Rhabditina</taxon>
        <taxon>Rhabditomorpha</taxon>
        <taxon>Strongyloidea</taxon>
        <taxon>Strongylidae</taxon>
        <taxon>Strongylus</taxon>
    </lineage>
</organism>